<dbReference type="InterPro" id="IPR001650">
    <property type="entry name" value="Helicase_C-like"/>
</dbReference>
<dbReference type="Pfam" id="PF12029">
    <property type="entry name" value="DUF3516"/>
    <property type="match status" value="1"/>
</dbReference>
<evidence type="ECO:0000313" key="10">
    <source>
        <dbReference type="EMBL" id="CAB4852136.1"/>
    </source>
</evidence>
<dbReference type="SMART" id="SM00490">
    <property type="entry name" value="HELICc"/>
    <property type="match status" value="1"/>
</dbReference>
<dbReference type="PROSITE" id="PS51194">
    <property type="entry name" value="HELICASE_CTER"/>
    <property type="match status" value="1"/>
</dbReference>
<accession>A0A6J7C276</accession>
<dbReference type="InterPro" id="IPR011545">
    <property type="entry name" value="DEAD/DEAH_box_helicase_dom"/>
</dbReference>
<dbReference type="AlphaFoldDB" id="A0A6J7C276"/>
<name>A0A6J7C276_9ZZZZ</name>
<dbReference type="EMBL" id="CAFBIY010000112">
    <property type="protein sequence ID" value="CAB4852136.1"/>
    <property type="molecule type" value="Genomic_DNA"/>
</dbReference>
<dbReference type="GO" id="GO:0004386">
    <property type="term" value="F:helicase activity"/>
    <property type="evidence" value="ECO:0007669"/>
    <property type="project" value="UniProtKB-KW"/>
</dbReference>
<evidence type="ECO:0000259" key="6">
    <source>
        <dbReference type="PROSITE" id="PS51194"/>
    </source>
</evidence>
<evidence type="ECO:0000259" key="5">
    <source>
        <dbReference type="PROSITE" id="PS51192"/>
    </source>
</evidence>
<dbReference type="SUPFAM" id="SSF52540">
    <property type="entry name" value="P-loop containing nucleoside triphosphate hydrolases"/>
    <property type="match status" value="1"/>
</dbReference>
<evidence type="ECO:0000256" key="1">
    <source>
        <dbReference type="ARBA" id="ARBA00022741"/>
    </source>
</evidence>
<keyword evidence="4" id="KW-0067">ATP-binding</keyword>
<dbReference type="Pfam" id="PF00271">
    <property type="entry name" value="Helicase_C"/>
    <property type="match status" value="1"/>
</dbReference>
<dbReference type="GO" id="GO:0003676">
    <property type="term" value="F:nucleic acid binding"/>
    <property type="evidence" value="ECO:0007669"/>
    <property type="project" value="InterPro"/>
</dbReference>
<dbReference type="EMBL" id="CAESGF010000009">
    <property type="protein sequence ID" value="CAB4363956.1"/>
    <property type="molecule type" value="Genomic_DNA"/>
</dbReference>
<evidence type="ECO:0000313" key="7">
    <source>
        <dbReference type="EMBL" id="CAB4363956.1"/>
    </source>
</evidence>
<evidence type="ECO:0000313" key="12">
    <source>
        <dbReference type="EMBL" id="CAB4981473.1"/>
    </source>
</evidence>
<proteinExistence type="predicted"/>
<gene>
    <name evidence="8" type="ORF">UFOPK2656_01720</name>
    <name evidence="9" type="ORF">UFOPK3099_00674</name>
    <name evidence="10" type="ORF">UFOPK3267_01903</name>
    <name evidence="11" type="ORF">UFOPK3651_01862</name>
    <name evidence="12" type="ORF">UFOPK3931_00835</name>
    <name evidence="7" type="ORF">UFOPK4189_01725</name>
</gene>
<dbReference type="Pfam" id="PF00270">
    <property type="entry name" value="DEAD"/>
    <property type="match status" value="1"/>
</dbReference>
<dbReference type="SMART" id="SM00487">
    <property type="entry name" value="DEXDc"/>
    <property type="match status" value="1"/>
</dbReference>
<dbReference type="PROSITE" id="PS51192">
    <property type="entry name" value="HELICASE_ATP_BIND_1"/>
    <property type="match status" value="1"/>
</dbReference>
<evidence type="ECO:0000256" key="2">
    <source>
        <dbReference type="ARBA" id="ARBA00022801"/>
    </source>
</evidence>
<reference evidence="10" key="1">
    <citation type="submission" date="2020-05" db="EMBL/GenBank/DDBJ databases">
        <authorList>
            <person name="Chiriac C."/>
            <person name="Salcher M."/>
            <person name="Ghai R."/>
            <person name="Kavagutti S V."/>
        </authorList>
    </citation>
    <scope>NUCLEOTIDE SEQUENCE</scope>
</reference>
<dbReference type="EMBL" id="CAFAAV010000036">
    <property type="protein sequence ID" value="CAB4810098.1"/>
    <property type="molecule type" value="Genomic_DNA"/>
</dbReference>
<keyword evidence="3" id="KW-0347">Helicase</keyword>
<dbReference type="PANTHER" id="PTHR12131:SF1">
    <property type="entry name" value="ATP-DEPENDENT RNA HELICASE SUPV3L1, MITOCHONDRIAL-RELATED"/>
    <property type="match status" value="1"/>
</dbReference>
<evidence type="ECO:0000256" key="4">
    <source>
        <dbReference type="ARBA" id="ARBA00022840"/>
    </source>
</evidence>
<dbReference type="InterPro" id="IPR027417">
    <property type="entry name" value="P-loop_NTPase"/>
</dbReference>
<dbReference type="Gene3D" id="3.40.50.300">
    <property type="entry name" value="P-loop containing nucleotide triphosphate hydrolases"/>
    <property type="match status" value="2"/>
</dbReference>
<feature type="domain" description="Helicase C-terminal" evidence="6">
    <location>
        <begin position="229"/>
        <end position="421"/>
    </location>
</feature>
<evidence type="ECO:0000313" key="8">
    <source>
        <dbReference type="EMBL" id="CAB4725201.1"/>
    </source>
</evidence>
<dbReference type="EMBL" id="CAFBMT010000009">
    <property type="protein sequence ID" value="CAB4936802.1"/>
    <property type="molecule type" value="Genomic_DNA"/>
</dbReference>
<dbReference type="EMBL" id="CAEZYF010000009">
    <property type="protein sequence ID" value="CAB4725201.1"/>
    <property type="molecule type" value="Genomic_DNA"/>
</dbReference>
<dbReference type="InterPro" id="IPR014001">
    <property type="entry name" value="Helicase_ATP-bd"/>
</dbReference>
<dbReference type="EMBL" id="CAFBOL010000014">
    <property type="protein sequence ID" value="CAB4981473.1"/>
    <property type="molecule type" value="Genomic_DNA"/>
</dbReference>
<dbReference type="GO" id="GO:0016787">
    <property type="term" value="F:hydrolase activity"/>
    <property type="evidence" value="ECO:0007669"/>
    <property type="project" value="UniProtKB-KW"/>
</dbReference>
<sequence length="837" mass="91426">MSALTDLLPPAGSDPEAVLDAFAAWAQAGGRPLYSHQEEAALALAAGDHVVLATPTGSGKSLVAIAGILLALNDGRRAVWTAPIKALVAEKFFDLVDLLGAHQVGLATGDASINSDAPVLVCTAEVLANNALAHGTESDFGFACLDEFHYYAEADRGWAWQIPLLEMTGCQMLLASATLGDMTAITTDLQERSGRPVSEVTSVHRPTPLYHAWRLTSVADTVLDAVKEGLSPVYVVHANQASAIERAQGLVSLTVTTRAQREAIAAAMKGTKMGRGFGETLDRLIRNGVGVHHAGMLPKYRRLVERLAGEGLLPVICGTDTLGVGVNIPIRTVLMTALTKFDGKRVRVFTVREFHQLSGRAGRPGFDPDGHVWVQAPDHVIENTRALNKAGDDPKARRKATKAKAPEGFVHYDEATMHRLIAARPEPLVSRFKVTADLVATVLSRPDGPNALKHLLRTNHDSEQRKRQHKKRAIAVYRSLEAAGVAARLRDANGKCMGVRVGSLIDEGGDERSALRFSAPLMPFAIEVLSTLDHADPAFVVDAVSIVEAVLDDPRQVLFAQENAAKGALVAQMKAEYVPYDERMARLEGITWPKPLAELLDACFTEYRTHHPWVAEQPSPKSILREMLEGGDSFSTFVRRYRLERSEGLVLRYLTDAWRTLDRSLPDDVYTDDLEDVVEWLGALIRATDATLLDEWARLAGNPVHEHIAPDSPAAARVWPPTAWRTAVRTAAFGWVELLNARNHVALAERSGWTEQQLRDAMAPYWAEYDRIGIDSAARATQYFTLDAHPDRWVVTQQLADPESDGEWRFVAVIDLAIAEAEGAPTLRLESLGTHPI</sequence>
<dbReference type="GO" id="GO:0005524">
    <property type="term" value="F:ATP binding"/>
    <property type="evidence" value="ECO:0007669"/>
    <property type="project" value="UniProtKB-KW"/>
</dbReference>
<evidence type="ECO:0000313" key="9">
    <source>
        <dbReference type="EMBL" id="CAB4810098.1"/>
    </source>
</evidence>
<dbReference type="InterPro" id="IPR021904">
    <property type="entry name" value="DUF3516"/>
</dbReference>
<organism evidence="10">
    <name type="scientific">freshwater metagenome</name>
    <dbReference type="NCBI Taxonomy" id="449393"/>
    <lineage>
        <taxon>unclassified sequences</taxon>
        <taxon>metagenomes</taxon>
        <taxon>ecological metagenomes</taxon>
    </lineage>
</organism>
<evidence type="ECO:0000256" key="3">
    <source>
        <dbReference type="ARBA" id="ARBA00022806"/>
    </source>
</evidence>
<feature type="domain" description="Helicase ATP-binding" evidence="5">
    <location>
        <begin position="41"/>
        <end position="197"/>
    </location>
</feature>
<keyword evidence="1" id="KW-0547">Nucleotide-binding</keyword>
<protein>
    <submittedName>
        <fullName evidence="10">Unannotated protein</fullName>
    </submittedName>
</protein>
<evidence type="ECO:0000313" key="11">
    <source>
        <dbReference type="EMBL" id="CAB4936802.1"/>
    </source>
</evidence>
<dbReference type="PANTHER" id="PTHR12131">
    <property type="entry name" value="ATP-DEPENDENT RNA AND DNA HELICASE"/>
    <property type="match status" value="1"/>
</dbReference>
<keyword evidence="2" id="KW-0378">Hydrolase</keyword>
<dbReference type="InterPro" id="IPR050699">
    <property type="entry name" value="RNA-DNA_Helicase"/>
</dbReference>